<protein>
    <recommendedName>
        <fullName evidence="4">Lipoprotein</fullName>
    </recommendedName>
</protein>
<evidence type="ECO:0008006" key="4">
    <source>
        <dbReference type="Google" id="ProtNLM"/>
    </source>
</evidence>
<proteinExistence type="predicted"/>
<gene>
    <name evidence="2" type="ORF">SAMN05661053_0829</name>
</gene>
<dbReference type="PROSITE" id="PS51257">
    <property type="entry name" value="PROKAR_LIPOPROTEIN"/>
    <property type="match status" value="1"/>
</dbReference>
<dbReference type="Proteomes" id="UP000255423">
    <property type="component" value="Unassembled WGS sequence"/>
</dbReference>
<dbReference type="RefSeq" id="WP_146196741.1">
    <property type="nucleotide sequence ID" value="NZ_UHJL01000001.1"/>
</dbReference>
<accession>A0A380RVK5</accession>
<sequence length="263" mass="29087">MNLKRALFPVFCSLFALVSTGCINTHFQKLHMTASEAPEVHGANTYQQPHSASWRVTGKINSNTRRDVKITPETSNSKNKSKESVEPDWLYKMGGVEFTGKADFFYKANSAFLGTGIGYNNGIYHHFSFGGNFSHVEFGFFIGLYHQYFDADYVGEHCEVVLFSDDKCDSFSNESHGLSTSLFGGGFAGLIFGDFFLNYSLSVYAPSPEIEGGSPDLSGIHSNYFTMGYRFHWVEVSAGFVMSLVEGSIASYGFTGGLSFYLN</sequence>
<evidence type="ECO:0000313" key="3">
    <source>
        <dbReference type="Proteomes" id="UP000255423"/>
    </source>
</evidence>
<feature type="chain" id="PRO_5016896679" description="Lipoprotein" evidence="1">
    <location>
        <begin position="22"/>
        <end position="263"/>
    </location>
</feature>
<organism evidence="2 3">
    <name type="scientific">Fibrobacter succinogenes</name>
    <name type="common">Bacteroides succinogenes</name>
    <dbReference type="NCBI Taxonomy" id="833"/>
    <lineage>
        <taxon>Bacteria</taxon>
        <taxon>Pseudomonadati</taxon>
        <taxon>Fibrobacterota</taxon>
        <taxon>Fibrobacteria</taxon>
        <taxon>Fibrobacterales</taxon>
        <taxon>Fibrobacteraceae</taxon>
        <taxon>Fibrobacter</taxon>
    </lineage>
</organism>
<name>A0A380RVK5_FIBSU</name>
<evidence type="ECO:0000313" key="2">
    <source>
        <dbReference type="EMBL" id="SUQ19590.1"/>
    </source>
</evidence>
<dbReference type="EMBL" id="UHJL01000001">
    <property type="protein sequence ID" value="SUQ19590.1"/>
    <property type="molecule type" value="Genomic_DNA"/>
</dbReference>
<evidence type="ECO:0000256" key="1">
    <source>
        <dbReference type="SAM" id="SignalP"/>
    </source>
</evidence>
<keyword evidence="1" id="KW-0732">Signal</keyword>
<dbReference type="AlphaFoldDB" id="A0A380RVK5"/>
<reference evidence="2 3" key="1">
    <citation type="submission" date="2017-08" db="EMBL/GenBank/DDBJ databases">
        <authorList>
            <person name="de Groot N.N."/>
        </authorList>
    </citation>
    <scope>NUCLEOTIDE SEQUENCE [LARGE SCALE GENOMIC DNA]</scope>
    <source>
        <strain evidence="2 3">HM2</strain>
    </source>
</reference>
<feature type="signal peptide" evidence="1">
    <location>
        <begin position="1"/>
        <end position="21"/>
    </location>
</feature>